<organism evidence="2 3">
    <name type="scientific">Williamsia marianensis</name>
    <dbReference type="NCBI Taxonomy" id="85044"/>
    <lineage>
        <taxon>Bacteria</taxon>
        <taxon>Bacillati</taxon>
        <taxon>Actinomycetota</taxon>
        <taxon>Actinomycetes</taxon>
        <taxon>Mycobacteriales</taxon>
        <taxon>Nocardiaceae</taxon>
        <taxon>Williamsia</taxon>
    </lineage>
</organism>
<evidence type="ECO:0008006" key="4">
    <source>
        <dbReference type="Google" id="ProtNLM"/>
    </source>
</evidence>
<dbReference type="Proteomes" id="UP001185792">
    <property type="component" value="Unassembled WGS sequence"/>
</dbReference>
<proteinExistence type="predicted"/>
<evidence type="ECO:0000256" key="1">
    <source>
        <dbReference type="SAM" id="MobiDB-lite"/>
    </source>
</evidence>
<name>A0ABU4EZR6_WILMA</name>
<sequence length="188" mass="20595">MNDNKQPDALTLIAEAAARRGATKEHQLGQLHADVWHRMRNRNGPSLTDPELLPVSDWREALTSAGVSEQLSVSTTLADARAMVHRAVEFRDTDPYQSQSAAVAATDSANTVILHPDAQPGERDKAALLLEEAVALEQRAADRLHPHPSRLVSMSQTTPRRGADRTNHTPPAPDTPTHYIHVDHGHDL</sequence>
<feature type="region of interest" description="Disordered" evidence="1">
    <location>
        <begin position="140"/>
        <end position="188"/>
    </location>
</feature>
<protein>
    <recommendedName>
        <fullName evidence="4">DUF222 domain-containing protein</fullName>
    </recommendedName>
</protein>
<accession>A0ABU4EZR6</accession>
<dbReference type="RefSeq" id="WP_317714717.1">
    <property type="nucleotide sequence ID" value="NZ_JAWLUM010000005.1"/>
</dbReference>
<dbReference type="EMBL" id="JAWLUM010000005">
    <property type="protein sequence ID" value="MDV7136742.1"/>
    <property type="molecule type" value="Genomic_DNA"/>
</dbReference>
<evidence type="ECO:0000313" key="2">
    <source>
        <dbReference type="EMBL" id="MDV7136742.1"/>
    </source>
</evidence>
<comment type="caution">
    <text evidence="2">The sequence shown here is derived from an EMBL/GenBank/DDBJ whole genome shotgun (WGS) entry which is preliminary data.</text>
</comment>
<keyword evidence="3" id="KW-1185">Reference proteome</keyword>
<evidence type="ECO:0000313" key="3">
    <source>
        <dbReference type="Proteomes" id="UP001185792"/>
    </source>
</evidence>
<reference evidence="2 3" key="1">
    <citation type="submission" date="2023-10" db="EMBL/GenBank/DDBJ databases">
        <title>Development of a sustainable strategy for remediation of hydrocarbon-contaminated territories based on the waste exchange concept.</title>
        <authorList>
            <person name="Krivoruchko A."/>
        </authorList>
    </citation>
    <scope>NUCLEOTIDE SEQUENCE [LARGE SCALE GENOMIC DNA]</scope>
    <source>
        <strain evidence="2 3">IEGM 1236</strain>
    </source>
</reference>
<gene>
    <name evidence="2" type="ORF">R4198_23865</name>
</gene>